<organism evidence="1 2">
    <name type="scientific">Candidatus Falkowbacteria bacterium GW2011_GWF2_39_8</name>
    <dbReference type="NCBI Taxonomy" id="1618642"/>
    <lineage>
        <taxon>Bacteria</taxon>
        <taxon>Candidatus Falkowiibacteriota</taxon>
    </lineage>
</organism>
<feature type="non-terminal residue" evidence="1">
    <location>
        <position position="1"/>
    </location>
</feature>
<proteinExistence type="predicted"/>
<gene>
    <name evidence="1" type="ORF">UT64_C0009G0001</name>
</gene>
<sequence>FGDRLMVGQLVLVQSIGVRIPVPEHKNKIHLSESDGVFYFYFQEKG</sequence>
<evidence type="ECO:0000313" key="1">
    <source>
        <dbReference type="EMBL" id="KKR33389.1"/>
    </source>
</evidence>
<dbReference type="EMBL" id="LBXO01000009">
    <property type="protein sequence ID" value="KKR33389.1"/>
    <property type="molecule type" value="Genomic_DNA"/>
</dbReference>
<reference evidence="1 2" key="1">
    <citation type="journal article" date="2015" name="Nature">
        <title>rRNA introns, odd ribosomes, and small enigmatic genomes across a large radiation of phyla.</title>
        <authorList>
            <person name="Brown C.T."/>
            <person name="Hug L.A."/>
            <person name="Thomas B.C."/>
            <person name="Sharon I."/>
            <person name="Castelle C.J."/>
            <person name="Singh A."/>
            <person name="Wilkins M.J."/>
            <person name="Williams K.H."/>
            <person name="Banfield J.F."/>
        </authorList>
    </citation>
    <scope>NUCLEOTIDE SEQUENCE [LARGE SCALE GENOMIC DNA]</scope>
</reference>
<name>A0A0G0PZ26_9BACT</name>
<dbReference type="AlphaFoldDB" id="A0A0G0PZ26"/>
<dbReference type="Proteomes" id="UP000034137">
    <property type="component" value="Unassembled WGS sequence"/>
</dbReference>
<accession>A0A0G0PZ26</accession>
<protein>
    <submittedName>
        <fullName evidence="1">Uncharacterized protein</fullName>
    </submittedName>
</protein>
<comment type="caution">
    <text evidence="1">The sequence shown here is derived from an EMBL/GenBank/DDBJ whole genome shotgun (WGS) entry which is preliminary data.</text>
</comment>
<evidence type="ECO:0000313" key="2">
    <source>
        <dbReference type="Proteomes" id="UP000034137"/>
    </source>
</evidence>